<proteinExistence type="predicted"/>
<dbReference type="SUPFAM" id="SSF54909">
    <property type="entry name" value="Dimeric alpha+beta barrel"/>
    <property type="match status" value="1"/>
</dbReference>
<dbReference type="AlphaFoldDB" id="A0A6J6CHH3"/>
<evidence type="ECO:0000313" key="1">
    <source>
        <dbReference type="EMBL" id="CAB4550950.1"/>
    </source>
</evidence>
<dbReference type="EMBL" id="CAEZSP010000090">
    <property type="protein sequence ID" value="CAB4550950.1"/>
    <property type="molecule type" value="Genomic_DNA"/>
</dbReference>
<protein>
    <submittedName>
        <fullName evidence="1">Unannotated protein</fullName>
    </submittedName>
</protein>
<organism evidence="1">
    <name type="scientific">freshwater metagenome</name>
    <dbReference type="NCBI Taxonomy" id="449393"/>
    <lineage>
        <taxon>unclassified sequences</taxon>
        <taxon>metagenomes</taxon>
        <taxon>ecological metagenomes</taxon>
    </lineage>
</organism>
<sequence>MPFVSVTRLRVKSLFFLFSFMRSNEASVKELKSSSGLLMGKELIDKKLTFWTITLWEDEEAMKKFRGSLSHRKAMLNLPKWCNEASYHHWIQEENECPNWTTISDKLFSEGKLSKVRNPSNAQITNQFPPIQWTKSERKLK</sequence>
<name>A0A6J6CHH3_9ZZZZ</name>
<dbReference type="InterPro" id="IPR011008">
    <property type="entry name" value="Dimeric_a/b-barrel"/>
</dbReference>
<gene>
    <name evidence="1" type="ORF">UFOPK1440_01137</name>
</gene>
<accession>A0A6J6CHH3</accession>
<reference evidence="1" key="1">
    <citation type="submission" date="2020-05" db="EMBL/GenBank/DDBJ databases">
        <authorList>
            <person name="Chiriac C."/>
            <person name="Salcher M."/>
            <person name="Ghai R."/>
            <person name="Kavagutti S V."/>
        </authorList>
    </citation>
    <scope>NUCLEOTIDE SEQUENCE</scope>
</reference>